<gene>
    <name evidence="2" type="ORF">GCM10007362_37640</name>
</gene>
<organism evidence="2 3">
    <name type="scientific">Saccharibacillus endophyticus</name>
    <dbReference type="NCBI Taxonomy" id="2060666"/>
    <lineage>
        <taxon>Bacteria</taxon>
        <taxon>Bacillati</taxon>
        <taxon>Bacillota</taxon>
        <taxon>Bacilli</taxon>
        <taxon>Bacillales</taxon>
        <taxon>Paenibacillaceae</taxon>
        <taxon>Saccharibacillus</taxon>
    </lineage>
</organism>
<reference evidence="3" key="1">
    <citation type="journal article" date="2019" name="Int. J. Syst. Evol. Microbiol.">
        <title>The Global Catalogue of Microorganisms (GCM) 10K type strain sequencing project: providing services to taxonomists for standard genome sequencing and annotation.</title>
        <authorList>
            <consortium name="The Broad Institute Genomics Platform"/>
            <consortium name="The Broad Institute Genome Sequencing Center for Infectious Disease"/>
            <person name="Wu L."/>
            <person name="Ma J."/>
        </authorList>
    </citation>
    <scope>NUCLEOTIDE SEQUENCE [LARGE SCALE GENOMIC DNA]</scope>
    <source>
        <strain evidence="3">CCM 8702</strain>
    </source>
</reference>
<dbReference type="Proteomes" id="UP000605427">
    <property type="component" value="Unassembled WGS sequence"/>
</dbReference>
<dbReference type="Gene3D" id="3.30.1490.480">
    <property type="entry name" value="Endolytic murein transglycosylase"/>
    <property type="match status" value="1"/>
</dbReference>
<protein>
    <recommendedName>
        <fullName evidence="4">Endolytic transglycosylase MltG</fullName>
    </recommendedName>
</protein>
<comment type="caution">
    <text evidence="2">The sequence shown here is derived from an EMBL/GenBank/DDBJ whole genome shotgun (WGS) entry which is preliminary data.</text>
</comment>
<evidence type="ECO:0000256" key="1">
    <source>
        <dbReference type="SAM" id="MobiDB-lite"/>
    </source>
</evidence>
<dbReference type="RefSeq" id="WP_172240829.1">
    <property type="nucleotide sequence ID" value="NZ_BMDD01000005.1"/>
</dbReference>
<sequence>MFKNRSFMLGLGIGIITGALLLQLMLLAQSGRPTSPADAESTNEVQTNAPAGEEEQPAKEQPADSSDPEETPTEESQPQDSAEEPTEPEAAVPTEPDSETAEAPDAGQAPVSSEPEEPSSATTEAPSAPTEPTTDTAATGSEQPAQAPAAPTEPEASTDVQPQRSNAMESSNVSFEIERGMNLKAVSQALANAGVVDDAVAFQRQAAEAGVTGKLQIGNYSFKSGDSYADIIREISTPKEE</sequence>
<name>A0ABQ2A3K3_9BACL</name>
<dbReference type="EMBL" id="BMDD01000005">
    <property type="protein sequence ID" value="GGH83886.1"/>
    <property type="molecule type" value="Genomic_DNA"/>
</dbReference>
<keyword evidence="3" id="KW-1185">Reference proteome</keyword>
<accession>A0ABQ2A3K3</accession>
<evidence type="ECO:0000313" key="3">
    <source>
        <dbReference type="Proteomes" id="UP000605427"/>
    </source>
</evidence>
<feature type="compositionally biased region" description="Polar residues" evidence="1">
    <location>
        <begin position="40"/>
        <end position="49"/>
    </location>
</feature>
<evidence type="ECO:0000313" key="2">
    <source>
        <dbReference type="EMBL" id="GGH83886.1"/>
    </source>
</evidence>
<feature type="region of interest" description="Disordered" evidence="1">
    <location>
        <begin position="31"/>
        <end position="173"/>
    </location>
</feature>
<evidence type="ECO:0008006" key="4">
    <source>
        <dbReference type="Google" id="ProtNLM"/>
    </source>
</evidence>
<proteinExistence type="predicted"/>
<feature type="compositionally biased region" description="Low complexity" evidence="1">
    <location>
        <begin position="118"/>
        <end position="158"/>
    </location>
</feature>
<feature type="compositionally biased region" description="Polar residues" evidence="1">
    <location>
        <begin position="159"/>
        <end position="173"/>
    </location>
</feature>